<protein>
    <submittedName>
        <fullName evidence="1">Uncharacterized protein</fullName>
    </submittedName>
</protein>
<dbReference type="Proteomes" id="UP000268048">
    <property type="component" value="Chromosome"/>
</dbReference>
<sequence length="53" mass="5446">MPAIWLGALAWTDAIASKLAPTKAGGRHEPVGASLLAMQTLRFAGLNASVRTG</sequence>
<dbReference type="EMBL" id="CP027753">
    <property type="protein sequence ID" value="AZE45962.1"/>
    <property type="molecule type" value="Genomic_DNA"/>
</dbReference>
<evidence type="ECO:0000313" key="2">
    <source>
        <dbReference type="Proteomes" id="UP000268048"/>
    </source>
</evidence>
<dbReference type="AlphaFoldDB" id="A0A3G7THX0"/>
<name>A0A3G7THX0_9PSED</name>
<organism evidence="1 2">
    <name type="scientific">Pseudomonas chlororaphis</name>
    <dbReference type="NCBI Taxonomy" id="587753"/>
    <lineage>
        <taxon>Bacteria</taxon>
        <taxon>Pseudomonadati</taxon>
        <taxon>Pseudomonadota</taxon>
        <taxon>Gammaproteobacteria</taxon>
        <taxon>Pseudomonadales</taxon>
        <taxon>Pseudomonadaceae</taxon>
        <taxon>Pseudomonas</taxon>
    </lineage>
</organism>
<evidence type="ECO:0000313" key="1">
    <source>
        <dbReference type="EMBL" id="AZE45962.1"/>
    </source>
</evidence>
<accession>A0A3G7THX0</accession>
<gene>
    <name evidence="1" type="ORF">C4K04_0258</name>
</gene>
<proteinExistence type="predicted"/>
<reference evidence="1 2" key="1">
    <citation type="submission" date="2018-03" db="EMBL/GenBank/DDBJ databases">
        <title>Diversity of phytobeneficial traits revealed by whole-genome analysis of worldwide-isolated phenazine-producing Pseudomonas spp.</title>
        <authorList>
            <person name="Biessy A."/>
            <person name="Novinscak A."/>
            <person name="Blom J."/>
            <person name="Leger G."/>
            <person name="Thomashow L.S."/>
            <person name="Cazorla F.M."/>
            <person name="Josic D."/>
            <person name="Filion M."/>
        </authorList>
    </citation>
    <scope>NUCLEOTIDE SEQUENCE [LARGE SCALE GENOMIC DNA]</scope>
    <source>
        <strain evidence="1 2">B25</strain>
    </source>
</reference>